<dbReference type="NCBIfam" id="TIGR03461">
    <property type="entry name" value="pabC_Proteo"/>
    <property type="match status" value="1"/>
</dbReference>
<dbReference type="EC" id="4.1.3.38" evidence="8"/>
<evidence type="ECO:0000313" key="10">
    <source>
        <dbReference type="EMBL" id="MBM3117841.1"/>
    </source>
</evidence>
<evidence type="ECO:0000256" key="2">
    <source>
        <dbReference type="ARBA" id="ARBA00009320"/>
    </source>
</evidence>
<evidence type="ECO:0000256" key="4">
    <source>
        <dbReference type="ARBA" id="ARBA00022898"/>
    </source>
</evidence>
<evidence type="ECO:0000313" key="11">
    <source>
        <dbReference type="Proteomes" id="UP000809431"/>
    </source>
</evidence>
<protein>
    <recommendedName>
        <fullName evidence="8">aminodeoxychorismate lyase</fullName>
        <ecNumber evidence="8">4.1.3.38</ecNumber>
    </recommendedName>
</protein>
<comment type="similarity">
    <text evidence="2">Belongs to the class-IV pyridoxal-phosphate-dependent aminotransferase family.</text>
</comment>
<sequence length="274" mass="29466">MIRLVDGVPAGVLPLADRSIQFGDGVFRTLFIRDGGIPFWQRHMDKLARDAAALGITAPAAGDWLADLRAPAPASATIKLVLTRGESPRGYAVPDDCMPHRITQIAPRAPAVDRSAGVTVRICETRASWQPRLAGIKHLNRLENVLARSEWSDPAIFDGLLLDRDGDVIEGTMSNIVLLEQGALLTPQLDGGGVAGVMRDVIAEAASGLGWSTGEARISLARLLQAESVWLCNSLTGLVPVARLGERDWPAHPADQLLAERVAALAIEETEWIR</sequence>
<proteinExistence type="inferred from homology"/>
<dbReference type="InterPro" id="IPR036038">
    <property type="entry name" value="Aminotransferase-like"/>
</dbReference>
<evidence type="ECO:0000256" key="3">
    <source>
        <dbReference type="ARBA" id="ARBA00011738"/>
    </source>
</evidence>
<dbReference type="Proteomes" id="UP000809431">
    <property type="component" value="Unassembled WGS sequence"/>
</dbReference>
<comment type="catalytic activity">
    <reaction evidence="9">
        <text>4-amino-4-deoxychorismate = 4-aminobenzoate + pyruvate + H(+)</text>
        <dbReference type="Rhea" id="RHEA:16201"/>
        <dbReference type="ChEBI" id="CHEBI:15361"/>
        <dbReference type="ChEBI" id="CHEBI:15378"/>
        <dbReference type="ChEBI" id="CHEBI:17836"/>
        <dbReference type="ChEBI" id="CHEBI:58406"/>
        <dbReference type="EC" id="4.1.3.38"/>
    </reaction>
</comment>
<evidence type="ECO:0000256" key="8">
    <source>
        <dbReference type="ARBA" id="ARBA00035676"/>
    </source>
</evidence>
<keyword evidence="6 10" id="KW-0456">Lyase</keyword>
<accession>A0ABS2BQC3</accession>
<dbReference type="PANTHER" id="PTHR42743:SF2">
    <property type="entry name" value="AMINODEOXYCHORISMATE LYASE"/>
    <property type="match status" value="1"/>
</dbReference>
<comment type="cofactor">
    <cofactor evidence="1">
        <name>pyridoxal 5'-phosphate</name>
        <dbReference type="ChEBI" id="CHEBI:597326"/>
    </cofactor>
</comment>
<evidence type="ECO:0000256" key="7">
    <source>
        <dbReference type="ARBA" id="ARBA00035633"/>
    </source>
</evidence>
<comment type="subunit">
    <text evidence="3">Homodimer.</text>
</comment>
<dbReference type="InterPro" id="IPR043131">
    <property type="entry name" value="BCAT-like_N"/>
</dbReference>
<comment type="pathway">
    <text evidence="7">Cofactor biosynthesis; tetrahydrofolate biosynthesis; 4-aminobenzoate from chorismate: step 2/2.</text>
</comment>
<evidence type="ECO:0000256" key="9">
    <source>
        <dbReference type="ARBA" id="ARBA00049529"/>
    </source>
</evidence>
<evidence type="ECO:0000256" key="1">
    <source>
        <dbReference type="ARBA" id="ARBA00001933"/>
    </source>
</evidence>
<dbReference type="InterPro" id="IPR043132">
    <property type="entry name" value="BCAT-like_C"/>
</dbReference>
<dbReference type="Gene3D" id="3.30.470.10">
    <property type="match status" value="1"/>
</dbReference>
<dbReference type="EMBL" id="JAESND010000015">
    <property type="protein sequence ID" value="MBM3117841.1"/>
    <property type="molecule type" value="Genomic_DNA"/>
</dbReference>
<dbReference type="Pfam" id="PF01063">
    <property type="entry name" value="Aminotran_4"/>
    <property type="match status" value="1"/>
</dbReference>
<gene>
    <name evidence="10" type="primary">pabC</name>
    <name evidence="10" type="ORF">JMJ54_18560</name>
</gene>
<evidence type="ECO:0000256" key="6">
    <source>
        <dbReference type="ARBA" id="ARBA00023239"/>
    </source>
</evidence>
<dbReference type="GO" id="GO:0008696">
    <property type="term" value="F:4-amino-4-deoxychorismate lyase activity"/>
    <property type="evidence" value="ECO:0007669"/>
    <property type="project" value="UniProtKB-EC"/>
</dbReference>
<keyword evidence="5" id="KW-0289">Folate biosynthesis</keyword>
<evidence type="ECO:0000256" key="5">
    <source>
        <dbReference type="ARBA" id="ARBA00022909"/>
    </source>
</evidence>
<keyword evidence="4" id="KW-0663">Pyridoxal phosphate</keyword>
<dbReference type="Gene3D" id="3.20.10.10">
    <property type="entry name" value="D-amino Acid Aminotransferase, subunit A, domain 2"/>
    <property type="match status" value="1"/>
</dbReference>
<organism evidence="10 11">
    <name type="scientific">Jeongeupia naejangsanensis</name>
    <dbReference type="NCBI Taxonomy" id="613195"/>
    <lineage>
        <taxon>Bacteria</taxon>
        <taxon>Pseudomonadati</taxon>
        <taxon>Pseudomonadota</taxon>
        <taxon>Betaproteobacteria</taxon>
        <taxon>Neisseriales</taxon>
        <taxon>Chitinibacteraceae</taxon>
        <taxon>Jeongeupia</taxon>
    </lineage>
</organism>
<reference evidence="10 11" key="1">
    <citation type="submission" date="2021-01" db="EMBL/GenBank/DDBJ databases">
        <title>Draft Genome Sequence and Polyhydroxyalkanoate Biosynthetic Potential of Jeongeupia naejangsanensis Type Strain DSM 24253.</title>
        <authorList>
            <person name="Turrini P."/>
            <person name="Artuso I."/>
            <person name="Lugli G.A."/>
            <person name="Frangipani E."/>
            <person name="Ventura M."/>
            <person name="Visca P."/>
        </authorList>
    </citation>
    <scope>NUCLEOTIDE SEQUENCE [LARGE SCALE GENOMIC DNA]</scope>
    <source>
        <strain evidence="10 11">DSM 24253</strain>
    </source>
</reference>
<comment type="caution">
    <text evidence="10">The sequence shown here is derived from an EMBL/GenBank/DDBJ whole genome shotgun (WGS) entry which is preliminary data.</text>
</comment>
<dbReference type="PANTHER" id="PTHR42743">
    <property type="entry name" value="AMINO-ACID AMINOTRANSFERASE"/>
    <property type="match status" value="1"/>
</dbReference>
<keyword evidence="11" id="KW-1185">Reference proteome</keyword>
<name>A0ABS2BQC3_9NEIS</name>
<dbReference type="InterPro" id="IPR001544">
    <property type="entry name" value="Aminotrans_IV"/>
</dbReference>
<dbReference type="InterPro" id="IPR050571">
    <property type="entry name" value="Class-IV_PLP-Dep_Aminotrnsfr"/>
</dbReference>
<dbReference type="InterPro" id="IPR017824">
    <property type="entry name" value="Aminodeoxychorismate_lyase_IV"/>
</dbReference>
<dbReference type="SUPFAM" id="SSF56752">
    <property type="entry name" value="D-aminoacid aminotransferase-like PLP-dependent enzymes"/>
    <property type="match status" value="1"/>
</dbReference>